<dbReference type="KEGG" id="eus:EUTSA_v10008909mg"/>
<evidence type="ECO:0000256" key="3">
    <source>
        <dbReference type="ARBA" id="ARBA00022833"/>
    </source>
</evidence>
<dbReference type="GO" id="GO:0016567">
    <property type="term" value="P:protein ubiquitination"/>
    <property type="evidence" value="ECO:0007669"/>
    <property type="project" value="TreeGrafter"/>
</dbReference>
<gene>
    <name evidence="7" type="ORF">EUTSA_v10008909mg</name>
</gene>
<feature type="transmembrane region" description="Helical" evidence="5">
    <location>
        <begin position="20"/>
        <end position="42"/>
    </location>
</feature>
<evidence type="ECO:0000313" key="8">
    <source>
        <dbReference type="Proteomes" id="UP000030689"/>
    </source>
</evidence>
<keyword evidence="8" id="KW-1185">Reference proteome</keyword>
<keyword evidence="5" id="KW-0812">Transmembrane</keyword>
<dbReference type="SUPFAM" id="SSF57850">
    <property type="entry name" value="RING/U-box"/>
    <property type="match status" value="1"/>
</dbReference>
<dbReference type="PROSITE" id="PS50089">
    <property type="entry name" value="ZF_RING_2"/>
    <property type="match status" value="1"/>
</dbReference>
<dbReference type="Proteomes" id="UP000030689">
    <property type="component" value="Unassembled WGS sequence"/>
</dbReference>
<dbReference type="Gramene" id="ESQ36374">
    <property type="protein sequence ID" value="ESQ36374"/>
    <property type="gene ID" value="EUTSA_v10008909mg"/>
</dbReference>
<keyword evidence="5" id="KW-0472">Membrane</keyword>
<keyword evidence="3" id="KW-0862">Zinc</keyword>
<organism evidence="7 8">
    <name type="scientific">Eutrema salsugineum</name>
    <name type="common">Saltwater cress</name>
    <name type="synonym">Sisymbrium salsugineum</name>
    <dbReference type="NCBI Taxonomy" id="72664"/>
    <lineage>
        <taxon>Eukaryota</taxon>
        <taxon>Viridiplantae</taxon>
        <taxon>Streptophyta</taxon>
        <taxon>Embryophyta</taxon>
        <taxon>Tracheophyta</taxon>
        <taxon>Spermatophyta</taxon>
        <taxon>Magnoliopsida</taxon>
        <taxon>eudicotyledons</taxon>
        <taxon>Gunneridae</taxon>
        <taxon>Pentapetalae</taxon>
        <taxon>rosids</taxon>
        <taxon>malvids</taxon>
        <taxon>Brassicales</taxon>
        <taxon>Brassicaceae</taxon>
        <taxon>Eutremeae</taxon>
        <taxon>Eutrema</taxon>
    </lineage>
</organism>
<dbReference type="GO" id="GO:0061630">
    <property type="term" value="F:ubiquitin protein ligase activity"/>
    <property type="evidence" value="ECO:0007669"/>
    <property type="project" value="TreeGrafter"/>
</dbReference>
<dbReference type="eggNOG" id="KOG0800">
    <property type="taxonomic scope" value="Eukaryota"/>
</dbReference>
<keyword evidence="1" id="KW-0479">Metal-binding</keyword>
<dbReference type="PANTHER" id="PTHR45969:SF69">
    <property type="entry name" value="FINGER DOMAIN PROTEIN, PUTATIVE (AFU_ORTHOLOGUE AFUA_3G12190)-RELATED"/>
    <property type="match status" value="1"/>
</dbReference>
<evidence type="ECO:0000256" key="1">
    <source>
        <dbReference type="ARBA" id="ARBA00022723"/>
    </source>
</evidence>
<dbReference type="SMART" id="SM00184">
    <property type="entry name" value="RING"/>
    <property type="match status" value="1"/>
</dbReference>
<evidence type="ECO:0000259" key="6">
    <source>
        <dbReference type="PROSITE" id="PS50089"/>
    </source>
</evidence>
<dbReference type="Pfam" id="PF13639">
    <property type="entry name" value="zf-RING_2"/>
    <property type="match status" value="1"/>
</dbReference>
<name>V4KYC6_EUTSA</name>
<dbReference type="Gramene" id="ESQ36375">
    <property type="protein sequence ID" value="ESQ36375"/>
    <property type="gene ID" value="EUTSA_v10008909mg"/>
</dbReference>
<evidence type="ECO:0000313" key="7">
    <source>
        <dbReference type="EMBL" id="ESQ36374.1"/>
    </source>
</evidence>
<reference evidence="7 8" key="1">
    <citation type="journal article" date="2013" name="Front. Plant Sci.">
        <title>The Reference Genome of the Halophytic Plant Eutrema salsugineum.</title>
        <authorList>
            <person name="Yang R."/>
            <person name="Jarvis D.E."/>
            <person name="Chen H."/>
            <person name="Beilstein M.A."/>
            <person name="Grimwood J."/>
            <person name="Jenkins J."/>
            <person name="Shu S."/>
            <person name="Prochnik S."/>
            <person name="Xin M."/>
            <person name="Ma C."/>
            <person name="Schmutz J."/>
            <person name="Wing R.A."/>
            <person name="Mitchell-Olds T."/>
            <person name="Schumaker K.S."/>
            <person name="Wang X."/>
        </authorList>
    </citation>
    <scope>NUCLEOTIDE SEQUENCE [LARGE SCALE GENOMIC DNA]</scope>
</reference>
<dbReference type="Gene3D" id="3.30.40.10">
    <property type="entry name" value="Zinc/RING finger domain, C3HC4 (zinc finger)"/>
    <property type="match status" value="1"/>
</dbReference>
<feature type="domain" description="RING-type" evidence="6">
    <location>
        <begin position="117"/>
        <end position="160"/>
    </location>
</feature>
<sequence>MDPLCRRCRWRLSREEYSYFELIVAGTYSLICTGFLSVSFLYAGWYPVKDPDPDRIIFPWPVYLFTGLLFGFFTLRIAELLYIDVCKKLRRLRRFLGKQEEEELEEDEEEEEEEERCPICLEYMERCYVCVVGLPYCMHRFHRYCIDKWLFRRSCCPTCRSFASPSSTHLEAWS</sequence>
<dbReference type="EMBL" id="KI517683">
    <property type="protein sequence ID" value="ESQ36374.1"/>
    <property type="molecule type" value="Genomic_DNA"/>
</dbReference>
<evidence type="ECO:0000256" key="2">
    <source>
        <dbReference type="ARBA" id="ARBA00022771"/>
    </source>
</evidence>
<evidence type="ECO:0000256" key="5">
    <source>
        <dbReference type="SAM" id="Phobius"/>
    </source>
</evidence>
<keyword evidence="2 4" id="KW-0863">Zinc-finger</keyword>
<accession>V4KYC6</accession>
<dbReference type="InterPro" id="IPR001841">
    <property type="entry name" value="Znf_RING"/>
</dbReference>
<dbReference type="GO" id="GO:0008270">
    <property type="term" value="F:zinc ion binding"/>
    <property type="evidence" value="ECO:0007669"/>
    <property type="project" value="UniProtKB-KW"/>
</dbReference>
<dbReference type="AlphaFoldDB" id="V4KYC6"/>
<evidence type="ECO:0000256" key="4">
    <source>
        <dbReference type="PROSITE-ProRule" id="PRU00175"/>
    </source>
</evidence>
<feature type="transmembrane region" description="Helical" evidence="5">
    <location>
        <begin position="62"/>
        <end position="83"/>
    </location>
</feature>
<dbReference type="PANTHER" id="PTHR45969">
    <property type="entry name" value="RING ZINC FINGER PROTEIN-RELATED"/>
    <property type="match status" value="1"/>
</dbReference>
<protein>
    <recommendedName>
        <fullName evidence="6">RING-type domain-containing protein</fullName>
    </recommendedName>
</protein>
<dbReference type="EMBL" id="KI517683">
    <property type="protein sequence ID" value="ESQ36375.1"/>
    <property type="molecule type" value="Genomic_DNA"/>
</dbReference>
<proteinExistence type="predicted"/>
<keyword evidence="5" id="KW-1133">Transmembrane helix</keyword>
<dbReference type="OMA" id="ISHPWAL"/>
<dbReference type="InterPro" id="IPR013083">
    <property type="entry name" value="Znf_RING/FYVE/PHD"/>
</dbReference>